<reference evidence="1" key="1">
    <citation type="submission" date="2021-06" db="EMBL/GenBank/DDBJ databases">
        <authorList>
            <person name="Kallberg Y."/>
            <person name="Tangrot J."/>
            <person name="Rosling A."/>
        </authorList>
    </citation>
    <scope>NUCLEOTIDE SEQUENCE</scope>
    <source>
        <strain evidence="1">IA702</strain>
    </source>
</reference>
<dbReference type="Proteomes" id="UP000789572">
    <property type="component" value="Unassembled WGS sequence"/>
</dbReference>
<accession>A0A9N8WPJ9</accession>
<dbReference type="OrthoDB" id="2402141at2759"/>
<evidence type="ECO:0000313" key="1">
    <source>
        <dbReference type="EMBL" id="CAG8492135.1"/>
    </source>
</evidence>
<comment type="caution">
    <text evidence="1">The sequence shown here is derived from an EMBL/GenBank/DDBJ whole genome shotgun (WGS) entry which is preliminary data.</text>
</comment>
<organism evidence="1 2">
    <name type="scientific">Paraglomus occultum</name>
    <dbReference type="NCBI Taxonomy" id="144539"/>
    <lineage>
        <taxon>Eukaryota</taxon>
        <taxon>Fungi</taxon>
        <taxon>Fungi incertae sedis</taxon>
        <taxon>Mucoromycota</taxon>
        <taxon>Glomeromycotina</taxon>
        <taxon>Glomeromycetes</taxon>
        <taxon>Paraglomerales</taxon>
        <taxon>Paraglomeraceae</taxon>
        <taxon>Paraglomus</taxon>
    </lineage>
</organism>
<sequence length="194" mass="21259">MAILQPRIILGFPDLNNVGCKLLDRIRTANDSELEVANGKVRVRNAGDTSVVYVPSLDSQTKTTTLISSLISLLSASKIQEITILANVNTNLIDEKVYSINVNDAEINPVIRSHILNVLITLLKVEGIPTTCLLFPGKRVSGRGRFLHEVKIMKALADTLGKLMIDIDIDIDGITDEADIDEAVTATTDHMMYM</sequence>
<proteinExistence type="predicted"/>
<keyword evidence="2" id="KW-1185">Reference proteome</keyword>
<dbReference type="AlphaFoldDB" id="A0A9N8WPJ9"/>
<evidence type="ECO:0000313" key="2">
    <source>
        <dbReference type="Proteomes" id="UP000789572"/>
    </source>
</evidence>
<dbReference type="EMBL" id="CAJVPJ010000186">
    <property type="protein sequence ID" value="CAG8492135.1"/>
    <property type="molecule type" value="Genomic_DNA"/>
</dbReference>
<gene>
    <name evidence="1" type="ORF">POCULU_LOCUS2131</name>
</gene>
<protein>
    <submittedName>
        <fullName evidence="1">1374_t:CDS:1</fullName>
    </submittedName>
</protein>
<name>A0A9N8WPJ9_9GLOM</name>